<accession>A0ABR8IKQ2</accession>
<feature type="domain" description="RiboL-PSP-HEPN" evidence="1">
    <location>
        <begin position="69"/>
        <end position="254"/>
    </location>
</feature>
<organism evidence="2 3">
    <name type="scientific">Aphanizomenon flos-aquae FACHB-1249</name>
    <dbReference type="NCBI Taxonomy" id="2692889"/>
    <lineage>
        <taxon>Bacteria</taxon>
        <taxon>Bacillati</taxon>
        <taxon>Cyanobacteriota</taxon>
        <taxon>Cyanophyceae</taxon>
        <taxon>Nostocales</taxon>
        <taxon>Aphanizomenonaceae</taxon>
        <taxon>Aphanizomenon</taxon>
    </lineage>
</organism>
<reference evidence="2 3" key="1">
    <citation type="journal article" date="2020" name="ISME J.">
        <title>Comparative genomics reveals insights into cyanobacterial evolution and habitat adaptation.</title>
        <authorList>
            <person name="Chen M.Y."/>
            <person name="Teng W.K."/>
            <person name="Zhao L."/>
            <person name="Hu C.X."/>
            <person name="Zhou Y.K."/>
            <person name="Han B.P."/>
            <person name="Song L.R."/>
            <person name="Shu W.S."/>
        </authorList>
    </citation>
    <scope>NUCLEOTIDE SEQUENCE [LARGE SCALE GENOMIC DNA]</scope>
    <source>
        <strain evidence="2 3">FACHB-1249</strain>
    </source>
</reference>
<gene>
    <name evidence="2" type="ORF">H6G43_01360</name>
</gene>
<dbReference type="RefSeq" id="WP_190386808.1">
    <property type="nucleotide sequence ID" value="NZ_JACJTM010000001.1"/>
</dbReference>
<dbReference type="Proteomes" id="UP000660270">
    <property type="component" value="Unassembled WGS sequence"/>
</dbReference>
<proteinExistence type="predicted"/>
<keyword evidence="3" id="KW-1185">Reference proteome</keyword>
<sequence length="266" mass="31140">MRKHSESYFKLKSQIQESLDFIILCCYAVPSLNAYMKAVELGNGKPDKLPDPDHFKKNPEYENADHSRLKEIKPNYQKTLGKLLLISSFTYFEYYISNVIEEFFDLNGGRENFKSLLKSKIDRKISDYEDTNNLVKKLKEPKKPSKLGKYEKAINELQQTNYSFPSQLLCYFGLIELQGKFKKDKNIEARDILKILKDAFHVEITEKEASEFTKIQEKRNRIVHGGNTEINLAEALQFNDFLKDLAQKVDQHLLKTFFILEFITKD</sequence>
<name>A0ABR8IKQ2_APHFL</name>
<dbReference type="Pfam" id="PF18735">
    <property type="entry name" value="HEPN_RiboL-PSP"/>
    <property type="match status" value="1"/>
</dbReference>
<evidence type="ECO:0000313" key="3">
    <source>
        <dbReference type="Proteomes" id="UP000660270"/>
    </source>
</evidence>
<dbReference type="InterPro" id="IPR041519">
    <property type="entry name" value="HEPN_RiboL-PSP"/>
</dbReference>
<protein>
    <recommendedName>
        <fullName evidence="1">RiboL-PSP-HEPN domain-containing protein</fullName>
    </recommendedName>
</protein>
<dbReference type="EMBL" id="JACJTM010000001">
    <property type="protein sequence ID" value="MBD2683912.1"/>
    <property type="molecule type" value="Genomic_DNA"/>
</dbReference>
<evidence type="ECO:0000313" key="2">
    <source>
        <dbReference type="EMBL" id="MBD2683912.1"/>
    </source>
</evidence>
<dbReference type="GeneID" id="78218714"/>
<comment type="caution">
    <text evidence="2">The sequence shown here is derived from an EMBL/GenBank/DDBJ whole genome shotgun (WGS) entry which is preliminary data.</text>
</comment>
<evidence type="ECO:0000259" key="1">
    <source>
        <dbReference type="Pfam" id="PF18735"/>
    </source>
</evidence>